<sequence length="313" mass="32735">MTVSIKSGTAHFFQRSTQQLTGLQAKADRLNTEIATGVRVTAPSVDPVASSRAAMLERLAADDGQYLANVKLASSLLDQSDAALSTMEINVQRARELAIRGASETLTPVDRRAIATELRAIVDDIYATANLSDARGAPLFGGAADGPAYTRAADGTISYAGAGEPAPLPIGDSSSIAAADSGQRLFGAIDTDANGDPRDMFKVLGDLVAVLENDALPEADRRTAMTDGLDGLGAITDRLAGARASIGARGARLQVEQGRIEDLAAERTSEAKALTGADLQQSIAELQQTMLILQAAQASFTKVSQLSLFDYIR</sequence>
<evidence type="ECO:0000256" key="2">
    <source>
        <dbReference type="ARBA" id="ARBA00004613"/>
    </source>
</evidence>
<dbReference type="EMBL" id="JAATJE010000002">
    <property type="protein sequence ID" value="NJC34771.1"/>
    <property type="molecule type" value="Genomic_DNA"/>
</dbReference>
<comment type="subcellular location">
    <subcellularLocation>
        <location evidence="1">Bacterial flagellum</location>
    </subcellularLocation>
    <subcellularLocation>
        <location evidence="2">Secreted</location>
    </subcellularLocation>
</comment>
<reference evidence="6 7" key="1">
    <citation type="submission" date="2020-03" db="EMBL/GenBank/DDBJ databases">
        <title>Genomic Encyclopedia of Type Strains, Phase IV (KMG-IV): sequencing the most valuable type-strain genomes for metagenomic binning, comparative biology and taxonomic classification.</title>
        <authorList>
            <person name="Goeker M."/>
        </authorList>
    </citation>
    <scope>NUCLEOTIDE SEQUENCE [LARGE SCALE GENOMIC DNA]</scope>
    <source>
        <strain evidence="6 7">DSM 27651</strain>
    </source>
</reference>
<dbReference type="Pfam" id="PF00669">
    <property type="entry name" value="Flagellin_N"/>
    <property type="match status" value="1"/>
</dbReference>
<dbReference type="PANTHER" id="PTHR42792:SF1">
    <property type="entry name" value="FLAGELLAR HOOK-ASSOCIATED PROTEIN 3"/>
    <property type="match status" value="1"/>
</dbReference>
<proteinExistence type="inferred from homology"/>
<feature type="domain" description="Flagellin N-terminal" evidence="5">
    <location>
        <begin position="19"/>
        <end position="142"/>
    </location>
</feature>
<evidence type="ECO:0000256" key="4">
    <source>
        <dbReference type="ARBA" id="ARBA00023143"/>
    </source>
</evidence>
<keyword evidence="4" id="KW-0975">Bacterial flagellum</keyword>
<organism evidence="6 7">
    <name type="scientific">Sphingomonas jejuensis</name>
    <dbReference type="NCBI Taxonomy" id="904715"/>
    <lineage>
        <taxon>Bacteria</taxon>
        <taxon>Pseudomonadati</taxon>
        <taxon>Pseudomonadota</taxon>
        <taxon>Alphaproteobacteria</taxon>
        <taxon>Sphingomonadales</taxon>
        <taxon>Sphingomonadaceae</taxon>
        <taxon>Sphingomonas</taxon>
    </lineage>
</organism>
<dbReference type="SUPFAM" id="SSF64518">
    <property type="entry name" value="Phase 1 flagellin"/>
    <property type="match status" value="1"/>
</dbReference>
<comment type="caution">
    <text evidence="6">The sequence shown here is derived from an EMBL/GenBank/DDBJ whole genome shotgun (WGS) entry which is preliminary data.</text>
</comment>
<evidence type="ECO:0000313" key="7">
    <source>
        <dbReference type="Proteomes" id="UP000734218"/>
    </source>
</evidence>
<name>A0ABX0XPZ6_9SPHN</name>
<evidence type="ECO:0000256" key="3">
    <source>
        <dbReference type="ARBA" id="ARBA00005709"/>
    </source>
</evidence>
<keyword evidence="6" id="KW-0969">Cilium</keyword>
<dbReference type="Proteomes" id="UP000734218">
    <property type="component" value="Unassembled WGS sequence"/>
</dbReference>
<evidence type="ECO:0000313" key="6">
    <source>
        <dbReference type="EMBL" id="NJC34771.1"/>
    </source>
</evidence>
<gene>
    <name evidence="6" type="ORF">GGR88_002285</name>
</gene>
<dbReference type="RefSeq" id="WP_167955052.1">
    <property type="nucleotide sequence ID" value="NZ_JAATJE010000002.1"/>
</dbReference>
<dbReference type="InterPro" id="IPR001492">
    <property type="entry name" value="Flagellin"/>
</dbReference>
<comment type="similarity">
    <text evidence="3">Belongs to the bacterial flagellin family.</text>
</comment>
<dbReference type="InterPro" id="IPR001029">
    <property type="entry name" value="Flagellin_N"/>
</dbReference>
<keyword evidence="6" id="KW-0282">Flagellum</keyword>
<dbReference type="Gene3D" id="1.20.1330.10">
    <property type="entry name" value="f41 fragment of flagellin, N-terminal domain"/>
    <property type="match status" value="1"/>
</dbReference>
<keyword evidence="7" id="KW-1185">Reference proteome</keyword>
<protein>
    <submittedName>
        <fullName evidence="6">Flagellar hook-associated protein 3 FlgL</fullName>
    </submittedName>
</protein>
<keyword evidence="6" id="KW-0966">Cell projection</keyword>
<evidence type="ECO:0000256" key="1">
    <source>
        <dbReference type="ARBA" id="ARBA00004365"/>
    </source>
</evidence>
<accession>A0ABX0XPZ6</accession>
<dbReference type="PANTHER" id="PTHR42792">
    <property type="entry name" value="FLAGELLIN"/>
    <property type="match status" value="1"/>
</dbReference>
<evidence type="ECO:0000259" key="5">
    <source>
        <dbReference type="Pfam" id="PF00669"/>
    </source>
</evidence>